<name>A0ABV9CSP1_9ACTN</name>
<dbReference type="RefSeq" id="WP_380848838.1">
    <property type="nucleotide sequence ID" value="NZ_JBHSFP010000034.1"/>
</dbReference>
<dbReference type="InterPro" id="IPR036259">
    <property type="entry name" value="MFS_trans_sf"/>
</dbReference>
<keyword evidence="4 5" id="KW-0472">Membrane</keyword>
<dbReference type="EMBL" id="JBHSFP010000034">
    <property type="protein sequence ID" value="MFC4535722.1"/>
    <property type="molecule type" value="Genomic_DNA"/>
</dbReference>
<gene>
    <name evidence="7" type="ORF">ACFO60_33585</name>
</gene>
<evidence type="ECO:0000256" key="2">
    <source>
        <dbReference type="ARBA" id="ARBA00022692"/>
    </source>
</evidence>
<dbReference type="PANTHER" id="PTHR42718:SF39">
    <property type="entry name" value="ACTINORHODIN TRANSPORTER-RELATED"/>
    <property type="match status" value="1"/>
</dbReference>
<dbReference type="Pfam" id="PF07690">
    <property type="entry name" value="MFS_1"/>
    <property type="match status" value="1"/>
</dbReference>
<reference evidence="8" key="1">
    <citation type="journal article" date="2019" name="Int. J. Syst. Evol. Microbiol.">
        <title>The Global Catalogue of Microorganisms (GCM) 10K type strain sequencing project: providing services to taxonomists for standard genome sequencing and annotation.</title>
        <authorList>
            <consortium name="The Broad Institute Genomics Platform"/>
            <consortium name="The Broad Institute Genome Sequencing Center for Infectious Disease"/>
            <person name="Wu L."/>
            <person name="Ma J."/>
        </authorList>
    </citation>
    <scope>NUCLEOTIDE SEQUENCE [LARGE SCALE GENOMIC DNA]</scope>
    <source>
        <strain evidence="8">CGMCC 4.7132</strain>
    </source>
</reference>
<feature type="transmembrane region" description="Helical" evidence="5">
    <location>
        <begin position="43"/>
        <end position="61"/>
    </location>
</feature>
<comment type="subcellular location">
    <subcellularLocation>
        <location evidence="1">Cell membrane</location>
        <topology evidence="1">Multi-pass membrane protein</topology>
    </subcellularLocation>
</comment>
<feature type="transmembrane region" description="Helical" evidence="5">
    <location>
        <begin position="436"/>
        <end position="456"/>
    </location>
</feature>
<feature type="transmembrane region" description="Helical" evidence="5">
    <location>
        <begin position="73"/>
        <end position="92"/>
    </location>
</feature>
<evidence type="ECO:0000313" key="8">
    <source>
        <dbReference type="Proteomes" id="UP001596004"/>
    </source>
</evidence>
<feature type="transmembrane region" description="Helical" evidence="5">
    <location>
        <begin position="131"/>
        <end position="154"/>
    </location>
</feature>
<organism evidence="7 8">
    <name type="scientific">Sphaerisporangium dianthi</name>
    <dbReference type="NCBI Taxonomy" id="1436120"/>
    <lineage>
        <taxon>Bacteria</taxon>
        <taxon>Bacillati</taxon>
        <taxon>Actinomycetota</taxon>
        <taxon>Actinomycetes</taxon>
        <taxon>Streptosporangiales</taxon>
        <taxon>Streptosporangiaceae</taxon>
        <taxon>Sphaerisporangium</taxon>
    </lineage>
</organism>
<feature type="transmembrane region" description="Helical" evidence="5">
    <location>
        <begin position="367"/>
        <end position="389"/>
    </location>
</feature>
<feature type="transmembrane region" description="Helical" evidence="5">
    <location>
        <begin position="198"/>
        <end position="216"/>
    </location>
</feature>
<dbReference type="CDD" id="cd17321">
    <property type="entry name" value="MFS_MMR_MDR_like"/>
    <property type="match status" value="1"/>
</dbReference>
<dbReference type="SUPFAM" id="SSF103473">
    <property type="entry name" value="MFS general substrate transporter"/>
    <property type="match status" value="1"/>
</dbReference>
<dbReference type="Gene3D" id="1.20.1720.10">
    <property type="entry name" value="Multidrug resistance protein D"/>
    <property type="match status" value="1"/>
</dbReference>
<comment type="caution">
    <text evidence="7">The sequence shown here is derived from an EMBL/GenBank/DDBJ whole genome shotgun (WGS) entry which is preliminary data.</text>
</comment>
<dbReference type="InterPro" id="IPR020846">
    <property type="entry name" value="MFS_dom"/>
</dbReference>
<dbReference type="PANTHER" id="PTHR42718">
    <property type="entry name" value="MAJOR FACILITATOR SUPERFAMILY MULTIDRUG TRANSPORTER MFSC"/>
    <property type="match status" value="1"/>
</dbReference>
<evidence type="ECO:0000256" key="5">
    <source>
        <dbReference type="SAM" id="Phobius"/>
    </source>
</evidence>
<keyword evidence="8" id="KW-1185">Reference proteome</keyword>
<protein>
    <submittedName>
        <fullName evidence="7">MFS transporter</fullName>
    </submittedName>
</protein>
<proteinExistence type="predicted"/>
<dbReference type="Gene3D" id="1.20.1250.20">
    <property type="entry name" value="MFS general substrate transporter like domains"/>
    <property type="match status" value="1"/>
</dbReference>
<feature type="domain" description="Major facilitator superfamily (MFS) profile" evidence="6">
    <location>
        <begin position="7"/>
        <end position="463"/>
    </location>
</feature>
<dbReference type="Proteomes" id="UP001596004">
    <property type="component" value="Unassembled WGS sequence"/>
</dbReference>
<evidence type="ECO:0000259" key="6">
    <source>
        <dbReference type="PROSITE" id="PS50850"/>
    </source>
</evidence>
<evidence type="ECO:0000313" key="7">
    <source>
        <dbReference type="EMBL" id="MFC4535722.1"/>
    </source>
</evidence>
<evidence type="ECO:0000256" key="4">
    <source>
        <dbReference type="ARBA" id="ARBA00023136"/>
    </source>
</evidence>
<accession>A0ABV9CSP1</accession>
<feature type="transmembrane region" description="Helical" evidence="5">
    <location>
        <begin position="304"/>
        <end position="325"/>
    </location>
</feature>
<feature type="transmembrane region" description="Helical" evidence="5">
    <location>
        <begin position="222"/>
        <end position="243"/>
    </location>
</feature>
<dbReference type="PROSITE" id="PS50850">
    <property type="entry name" value="MFS"/>
    <property type="match status" value="1"/>
</dbReference>
<feature type="transmembrane region" description="Helical" evidence="5">
    <location>
        <begin position="269"/>
        <end position="292"/>
    </location>
</feature>
<feature type="transmembrane region" description="Helical" evidence="5">
    <location>
        <begin position="401"/>
        <end position="424"/>
    </location>
</feature>
<dbReference type="InterPro" id="IPR011701">
    <property type="entry name" value="MFS"/>
</dbReference>
<sequence>MNRRVIAMIVLIFAQFMDLVDSTIINTAIPSIQKDLNATSSQLEWMIGGYMLAFATLLITGGRLGDIVGRRRIFILGIAGFTLASLAASLASTGDVLIAARVAQGVFAGIMVPQVLSNVQVLFKPEERGPIYGAIGVITALGAIVGLLLGGWLITSDAFGAGWRSVFLVNIPVGVVLIVAALIFVPESKSEHPLKLDLLGMALAASSVFLLTYGLVNGRHAGWATYIWVMMAASPVLASVFVWQQKKKMIRDGSPLLPMHLFGNQGFRAGLVIQVLAWVATGSYMLIVGYYLQIGLGFTALETGLTMLAGTIGAIVATPMIAPLTNKYGKTLIFIGGLIQAVSFLWVMLLVGAQGADLSGWHLVPPLLVYGVGMVFLFPPLHDVTLATIPTKDAGAASGTFTTFHQVGFVLGIAVVGVIFFGIAGDKPTQATLQEGVTQGLWVTVIGFVIAGLVSLTMPKAQPITLPQGGVPAQAGAVNRHM</sequence>
<keyword evidence="2 5" id="KW-0812">Transmembrane</keyword>
<feature type="transmembrane region" description="Helical" evidence="5">
    <location>
        <begin position="332"/>
        <end position="355"/>
    </location>
</feature>
<feature type="transmembrane region" description="Helical" evidence="5">
    <location>
        <begin position="166"/>
        <end position="186"/>
    </location>
</feature>
<evidence type="ECO:0000256" key="1">
    <source>
        <dbReference type="ARBA" id="ARBA00004651"/>
    </source>
</evidence>
<keyword evidence="3 5" id="KW-1133">Transmembrane helix</keyword>
<evidence type="ECO:0000256" key="3">
    <source>
        <dbReference type="ARBA" id="ARBA00022989"/>
    </source>
</evidence>